<reference evidence="12" key="1">
    <citation type="submission" date="2025-08" db="UniProtKB">
        <authorList>
            <consortium name="Ensembl"/>
        </authorList>
    </citation>
    <scope>IDENTIFICATION</scope>
</reference>
<keyword evidence="9" id="KW-0325">Glycoprotein</keyword>
<evidence type="ECO:0000256" key="6">
    <source>
        <dbReference type="ARBA" id="ARBA00022737"/>
    </source>
</evidence>
<keyword evidence="13" id="KW-1185">Reference proteome</keyword>
<evidence type="ECO:0000256" key="7">
    <source>
        <dbReference type="ARBA" id="ARBA00022989"/>
    </source>
</evidence>
<comment type="subcellular location">
    <subcellularLocation>
        <location evidence="1">Basolateral cell membrane</location>
        <topology evidence="1">Multi-pass membrane protein</topology>
    </subcellularLocation>
</comment>
<feature type="transmembrane region" description="Helical" evidence="11">
    <location>
        <begin position="34"/>
        <end position="57"/>
    </location>
</feature>
<keyword evidence="7 11" id="KW-1133">Transmembrane helix</keyword>
<protein>
    <submittedName>
        <fullName evidence="12">Aquaporin 8b</fullName>
    </submittedName>
</protein>
<dbReference type="STRING" id="1676925.ENSPKIP00000011953"/>
<dbReference type="GeneID" id="111849314"/>
<dbReference type="RefSeq" id="XP_023677846.1">
    <property type="nucleotide sequence ID" value="XM_023822078.2"/>
</dbReference>
<evidence type="ECO:0000256" key="3">
    <source>
        <dbReference type="ARBA" id="ARBA00022475"/>
    </source>
</evidence>
<dbReference type="FunFam" id="1.20.1080.10:FF:000019">
    <property type="entry name" value="AQuaPorin or aquaglyceroporin related"/>
    <property type="match status" value="1"/>
</dbReference>
<organism evidence="12 13">
    <name type="scientific">Paramormyrops kingsleyae</name>
    <dbReference type="NCBI Taxonomy" id="1676925"/>
    <lineage>
        <taxon>Eukaryota</taxon>
        <taxon>Metazoa</taxon>
        <taxon>Chordata</taxon>
        <taxon>Craniata</taxon>
        <taxon>Vertebrata</taxon>
        <taxon>Euteleostomi</taxon>
        <taxon>Actinopterygii</taxon>
        <taxon>Neopterygii</taxon>
        <taxon>Teleostei</taxon>
        <taxon>Osteoglossocephala</taxon>
        <taxon>Osteoglossomorpha</taxon>
        <taxon>Osteoglossiformes</taxon>
        <taxon>Mormyridae</taxon>
        <taxon>Paramormyrops</taxon>
    </lineage>
</organism>
<evidence type="ECO:0000256" key="2">
    <source>
        <dbReference type="ARBA" id="ARBA00006175"/>
    </source>
</evidence>
<dbReference type="PRINTS" id="PR02020">
    <property type="entry name" value="AQUAPORIN8"/>
</dbReference>
<name>A0A3B3R0N5_9TELE</name>
<dbReference type="GeneTree" id="ENSGT00940000165638"/>
<keyword evidence="3" id="KW-1003">Cell membrane</keyword>
<dbReference type="Pfam" id="PF00230">
    <property type="entry name" value="MIP"/>
    <property type="match status" value="1"/>
</dbReference>
<dbReference type="Gene3D" id="1.20.1080.10">
    <property type="entry name" value="Glycerol uptake facilitator protein"/>
    <property type="match status" value="1"/>
</dbReference>
<feature type="transmembrane region" description="Helical" evidence="11">
    <location>
        <begin position="158"/>
        <end position="177"/>
    </location>
</feature>
<keyword evidence="10" id="KW-0813">Transport</keyword>
<evidence type="ECO:0000256" key="1">
    <source>
        <dbReference type="ARBA" id="ARBA00004554"/>
    </source>
</evidence>
<dbReference type="PANTHER" id="PTHR19139">
    <property type="entry name" value="AQUAPORIN TRANSPORTER"/>
    <property type="match status" value="1"/>
</dbReference>
<dbReference type="AlphaFoldDB" id="A0A3B3R0N5"/>
<keyword evidence="6" id="KW-0677">Repeat</keyword>
<evidence type="ECO:0000256" key="5">
    <source>
        <dbReference type="ARBA" id="ARBA00022692"/>
    </source>
</evidence>
<dbReference type="InterPro" id="IPR034294">
    <property type="entry name" value="Aquaporin_transptr"/>
</dbReference>
<dbReference type="InterPro" id="IPR023271">
    <property type="entry name" value="Aquaporin-like"/>
</dbReference>
<reference evidence="12" key="2">
    <citation type="submission" date="2025-09" db="UniProtKB">
        <authorList>
            <consortium name="Ensembl"/>
        </authorList>
    </citation>
    <scope>IDENTIFICATION</scope>
</reference>
<dbReference type="PANTHER" id="PTHR19139:SF34">
    <property type="entry name" value="AQUAPORIN-4"/>
    <property type="match status" value="1"/>
</dbReference>
<evidence type="ECO:0000256" key="10">
    <source>
        <dbReference type="RuleBase" id="RU000477"/>
    </source>
</evidence>
<comment type="similarity">
    <text evidence="2 10">Belongs to the MIP/aquaporin (TC 1.A.8) family.</text>
</comment>
<dbReference type="InterPro" id="IPR000425">
    <property type="entry name" value="MIP"/>
</dbReference>
<keyword evidence="4" id="KW-0597">Phosphoprotein</keyword>
<keyword evidence="5 10" id="KW-0812">Transmembrane</keyword>
<evidence type="ECO:0000256" key="8">
    <source>
        <dbReference type="ARBA" id="ARBA00023136"/>
    </source>
</evidence>
<feature type="transmembrane region" description="Helical" evidence="11">
    <location>
        <begin position="107"/>
        <end position="127"/>
    </location>
</feature>
<dbReference type="CTD" id="555598"/>
<dbReference type="Proteomes" id="UP000261540">
    <property type="component" value="Unplaced"/>
</dbReference>
<dbReference type="OrthoDB" id="3222at2759"/>
<feature type="transmembrane region" description="Helical" evidence="11">
    <location>
        <begin position="69"/>
        <end position="87"/>
    </location>
</feature>
<evidence type="ECO:0000256" key="11">
    <source>
        <dbReference type="SAM" id="Phobius"/>
    </source>
</evidence>
<dbReference type="KEGG" id="pki:111849314"/>
<dbReference type="PRINTS" id="PR00783">
    <property type="entry name" value="MINTRINSICP"/>
</dbReference>
<dbReference type="SUPFAM" id="SSF81338">
    <property type="entry name" value="Aquaporin-like"/>
    <property type="match status" value="1"/>
</dbReference>
<feature type="transmembrane region" description="Helical" evidence="11">
    <location>
        <begin position="228"/>
        <end position="249"/>
    </location>
</feature>
<sequence>MAEDRLELRDMEKNLIRDSRKAKEGGSPSRMERMIQPCAAELLGTMFFVFIGCVSVIEDVESAGRLQPALVHGLAIVVLVACMAEISGSHFNPAFTIPIYLCGGMELVMVGPYIISQLVGGVIGAAMSKVMTTKAKYEEATGAAFTVLRSEEQVARALFAEGAMTSLIALVVLLGAVNHKSRTPLVPFMAGGTVVINILAGGNVSGTCLNPARALGPALMTNYWSYHWVYWVGPILGGLVAAALVRFLLGDNKTRLILK</sequence>
<evidence type="ECO:0000256" key="9">
    <source>
        <dbReference type="ARBA" id="ARBA00023180"/>
    </source>
</evidence>
<dbReference type="GO" id="GO:0016323">
    <property type="term" value="C:basolateral plasma membrane"/>
    <property type="evidence" value="ECO:0007669"/>
    <property type="project" value="UniProtKB-SubCell"/>
</dbReference>
<proteinExistence type="inferred from homology"/>
<evidence type="ECO:0000256" key="4">
    <source>
        <dbReference type="ARBA" id="ARBA00022553"/>
    </source>
</evidence>
<dbReference type="Ensembl" id="ENSPKIT00000036335.1">
    <property type="protein sequence ID" value="ENSPKIP00000011953.1"/>
    <property type="gene ID" value="ENSPKIG00000025674.1"/>
</dbReference>
<accession>A0A3B3R0N5</accession>
<evidence type="ECO:0000313" key="12">
    <source>
        <dbReference type="Ensembl" id="ENSPKIP00000011953.1"/>
    </source>
</evidence>
<evidence type="ECO:0000313" key="13">
    <source>
        <dbReference type="Proteomes" id="UP000261540"/>
    </source>
</evidence>
<keyword evidence="8 11" id="KW-0472">Membrane</keyword>
<dbReference type="GO" id="GO:0015250">
    <property type="term" value="F:water channel activity"/>
    <property type="evidence" value="ECO:0007669"/>
    <property type="project" value="TreeGrafter"/>
</dbReference>
<dbReference type="InterPro" id="IPR023277">
    <property type="entry name" value="Aquaporin_8"/>
</dbReference>